<evidence type="ECO:0000259" key="1">
    <source>
        <dbReference type="Pfam" id="PF03551"/>
    </source>
</evidence>
<accession>A0ABR9EBZ3</accession>
<name>A0ABR9EBZ3_9GAMM</name>
<evidence type="ECO:0000313" key="2">
    <source>
        <dbReference type="EMBL" id="MBE0368347.1"/>
    </source>
</evidence>
<organism evidence="2 3">
    <name type="scientific">Pseudoalteromonas aurantia 208</name>
    <dbReference type="NCBI Taxonomy" id="1314867"/>
    <lineage>
        <taxon>Bacteria</taxon>
        <taxon>Pseudomonadati</taxon>
        <taxon>Pseudomonadota</taxon>
        <taxon>Gammaproteobacteria</taxon>
        <taxon>Alteromonadales</taxon>
        <taxon>Pseudoalteromonadaceae</taxon>
        <taxon>Pseudoalteromonas</taxon>
    </lineage>
</organism>
<dbReference type="SUPFAM" id="SSF46785">
    <property type="entry name" value="Winged helix' DNA-binding domain"/>
    <property type="match status" value="1"/>
</dbReference>
<dbReference type="Gene3D" id="1.10.10.10">
    <property type="entry name" value="Winged helix-like DNA-binding domain superfamily/Winged helix DNA-binding domain"/>
    <property type="match status" value="1"/>
</dbReference>
<feature type="domain" description="Transcription regulator PadR N-terminal" evidence="1">
    <location>
        <begin position="16"/>
        <end position="91"/>
    </location>
</feature>
<dbReference type="EMBL" id="AQGV01000012">
    <property type="protein sequence ID" value="MBE0368347.1"/>
    <property type="molecule type" value="Genomic_DNA"/>
</dbReference>
<keyword evidence="3" id="KW-1185">Reference proteome</keyword>
<sequence>MANKKSYLGEFEHLVLLSILHLGDEAYGVTVRRYLKDSIDREVSIGAIYTTVERFEKKGFITSKKGGATAERGGKAKRYFTVTALGVSSLQDTRIRLEKMWCKLPVIAGLGD</sequence>
<dbReference type="InterPro" id="IPR036390">
    <property type="entry name" value="WH_DNA-bd_sf"/>
</dbReference>
<gene>
    <name evidence="2" type="ORF">PAUR_a1929</name>
</gene>
<protein>
    <recommendedName>
        <fullName evidence="1">Transcription regulator PadR N-terminal domain-containing protein</fullName>
    </recommendedName>
</protein>
<dbReference type="InterPro" id="IPR005149">
    <property type="entry name" value="Tscrpt_reg_PadR_N"/>
</dbReference>
<dbReference type="RefSeq" id="WP_192507643.1">
    <property type="nucleotide sequence ID" value="NZ_AQGV01000012.1"/>
</dbReference>
<dbReference type="Proteomes" id="UP000615755">
    <property type="component" value="Unassembled WGS sequence"/>
</dbReference>
<comment type="caution">
    <text evidence="2">The sequence shown here is derived from an EMBL/GenBank/DDBJ whole genome shotgun (WGS) entry which is preliminary data.</text>
</comment>
<reference evidence="2 3" key="1">
    <citation type="submission" date="2015-03" db="EMBL/GenBank/DDBJ databases">
        <title>Genome sequence of Pseudoalteromonas aurantia.</title>
        <authorList>
            <person name="Xie B.-B."/>
            <person name="Rong J.-C."/>
            <person name="Qin Q.-L."/>
            <person name="Zhang Y.-Z."/>
        </authorList>
    </citation>
    <scope>NUCLEOTIDE SEQUENCE [LARGE SCALE GENOMIC DNA]</scope>
    <source>
        <strain evidence="2 3">208</strain>
    </source>
</reference>
<evidence type="ECO:0000313" key="3">
    <source>
        <dbReference type="Proteomes" id="UP000615755"/>
    </source>
</evidence>
<dbReference type="Pfam" id="PF03551">
    <property type="entry name" value="PadR"/>
    <property type="match status" value="1"/>
</dbReference>
<dbReference type="InterPro" id="IPR036388">
    <property type="entry name" value="WH-like_DNA-bd_sf"/>
</dbReference>
<proteinExistence type="predicted"/>